<organism evidence="1">
    <name type="scientific">Anguilla anguilla</name>
    <name type="common">European freshwater eel</name>
    <name type="synonym">Muraena anguilla</name>
    <dbReference type="NCBI Taxonomy" id="7936"/>
    <lineage>
        <taxon>Eukaryota</taxon>
        <taxon>Metazoa</taxon>
        <taxon>Chordata</taxon>
        <taxon>Craniata</taxon>
        <taxon>Vertebrata</taxon>
        <taxon>Euteleostomi</taxon>
        <taxon>Actinopterygii</taxon>
        <taxon>Neopterygii</taxon>
        <taxon>Teleostei</taxon>
        <taxon>Anguilliformes</taxon>
        <taxon>Anguillidae</taxon>
        <taxon>Anguilla</taxon>
    </lineage>
</organism>
<reference evidence="1" key="1">
    <citation type="submission" date="2014-11" db="EMBL/GenBank/DDBJ databases">
        <authorList>
            <person name="Amaro Gonzalez C."/>
        </authorList>
    </citation>
    <scope>NUCLEOTIDE SEQUENCE</scope>
</reference>
<evidence type="ECO:0000313" key="1">
    <source>
        <dbReference type="EMBL" id="JAH54859.1"/>
    </source>
</evidence>
<accession>A0A0E9TMG3</accession>
<name>A0A0E9TMG3_ANGAN</name>
<protein>
    <submittedName>
        <fullName evidence="1">Uncharacterized protein</fullName>
    </submittedName>
</protein>
<dbReference type="EMBL" id="GBXM01053718">
    <property type="protein sequence ID" value="JAH54859.1"/>
    <property type="molecule type" value="Transcribed_RNA"/>
</dbReference>
<proteinExistence type="predicted"/>
<dbReference type="AlphaFoldDB" id="A0A0E9TMG3"/>
<reference evidence="1" key="2">
    <citation type="journal article" date="2015" name="Fish Shellfish Immunol.">
        <title>Early steps in the European eel (Anguilla anguilla)-Vibrio vulnificus interaction in the gills: Role of the RtxA13 toxin.</title>
        <authorList>
            <person name="Callol A."/>
            <person name="Pajuelo D."/>
            <person name="Ebbesson L."/>
            <person name="Teles M."/>
            <person name="MacKenzie S."/>
            <person name="Amaro C."/>
        </authorList>
    </citation>
    <scope>NUCLEOTIDE SEQUENCE</scope>
</reference>
<sequence>MAAFFGVLYFTLLWWSKYQVYGLTYLSR</sequence>